<evidence type="ECO:0000259" key="4">
    <source>
        <dbReference type="Pfam" id="PF14916"/>
    </source>
</evidence>
<comment type="caution">
    <text evidence="5">The sequence shown here is derived from an EMBL/GenBank/DDBJ whole genome shotgun (WGS) entry which is preliminary data.</text>
</comment>
<feature type="compositionally biased region" description="Basic and acidic residues" evidence="3">
    <location>
        <begin position="204"/>
        <end position="213"/>
    </location>
</feature>
<dbReference type="PANTHER" id="PTHR14882">
    <property type="entry name" value="COILED-COIL DOMAIN-CONTAINING 74A"/>
    <property type="match status" value="1"/>
</dbReference>
<evidence type="ECO:0000256" key="3">
    <source>
        <dbReference type="SAM" id="MobiDB-lite"/>
    </source>
</evidence>
<evidence type="ECO:0000256" key="2">
    <source>
        <dbReference type="SAM" id="Coils"/>
    </source>
</evidence>
<organism evidence="5 6">
    <name type="scientific">Adineta ricciae</name>
    <name type="common">Rotifer</name>
    <dbReference type="NCBI Taxonomy" id="249248"/>
    <lineage>
        <taxon>Eukaryota</taxon>
        <taxon>Metazoa</taxon>
        <taxon>Spiralia</taxon>
        <taxon>Gnathifera</taxon>
        <taxon>Rotifera</taxon>
        <taxon>Eurotatoria</taxon>
        <taxon>Bdelloidea</taxon>
        <taxon>Adinetida</taxon>
        <taxon>Adinetidae</taxon>
        <taxon>Adineta</taxon>
    </lineage>
</organism>
<protein>
    <recommendedName>
        <fullName evidence="4">CCDC92/74 N-terminal domain-containing protein</fullName>
    </recommendedName>
</protein>
<gene>
    <name evidence="5" type="ORF">XAT740_LOCUS28565</name>
</gene>
<feature type="region of interest" description="Disordered" evidence="3">
    <location>
        <begin position="189"/>
        <end position="213"/>
    </location>
</feature>
<evidence type="ECO:0000313" key="6">
    <source>
        <dbReference type="Proteomes" id="UP000663828"/>
    </source>
</evidence>
<dbReference type="InterPro" id="IPR040370">
    <property type="entry name" value="CCDC74A/CCDC74B/CCDC92"/>
</dbReference>
<dbReference type="Proteomes" id="UP000663828">
    <property type="component" value="Unassembled WGS sequence"/>
</dbReference>
<keyword evidence="1 2" id="KW-0175">Coiled coil</keyword>
<keyword evidence="6" id="KW-1185">Reference proteome</keyword>
<accession>A0A815DLP5</accession>
<dbReference type="InterPro" id="IPR039496">
    <property type="entry name" value="CCDC92/74_N"/>
</dbReference>
<evidence type="ECO:0000313" key="5">
    <source>
        <dbReference type="EMBL" id="CAF1295348.1"/>
    </source>
</evidence>
<proteinExistence type="predicted"/>
<dbReference type="Pfam" id="PF14916">
    <property type="entry name" value="CCDC92"/>
    <property type="match status" value="1"/>
</dbReference>
<reference evidence="5" key="1">
    <citation type="submission" date="2021-02" db="EMBL/GenBank/DDBJ databases">
        <authorList>
            <person name="Nowell W R."/>
        </authorList>
    </citation>
    <scope>NUCLEOTIDE SEQUENCE</scope>
</reference>
<evidence type="ECO:0000256" key="1">
    <source>
        <dbReference type="ARBA" id="ARBA00023054"/>
    </source>
</evidence>
<feature type="coiled-coil region" evidence="2">
    <location>
        <begin position="36"/>
        <end position="97"/>
    </location>
</feature>
<name>A0A815DLP5_ADIRI</name>
<feature type="domain" description="CCDC92/74 N-terminal" evidence="4">
    <location>
        <begin position="16"/>
        <end position="60"/>
    </location>
</feature>
<sequence>MSDMISNPTQTITLAQRLHSAEKSIEFIQREHASTLTNLHEEIAKWQQKCSELTFQVAIGGGTVLTTSDDGKLQSTIKQLEREIHECKETVKHLNTLLEEKEKVILDYKSRLLVSERNHALDLRLETDKQRELKIELEKRSTLIAQLTNQLHREKQHQQQIQTRTRLGKVILPNKPAKLQHIDISHPIQRPPSIKHVSNRSTSLHRDHTSPETDSTKLLFVNRRAPTPPQQLRPISAKSVEFEEEQMFTKRQRQLLNDHTENTEAYRRSPTKSAIKLQPILPPIMNRNSPLKVLATTPFQQEGEV</sequence>
<dbReference type="EMBL" id="CAJNOR010002445">
    <property type="protein sequence ID" value="CAF1295348.1"/>
    <property type="molecule type" value="Genomic_DNA"/>
</dbReference>
<dbReference type="AlphaFoldDB" id="A0A815DLP5"/>
<dbReference type="PANTHER" id="PTHR14882:SF1">
    <property type="entry name" value="CCDC92 DOMAIN-CONTAINING PROTEIN"/>
    <property type="match status" value="1"/>
</dbReference>